<dbReference type="Gene3D" id="3.40.50.720">
    <property type="entry name" value="NAD(P)-binding Rossmann-like Domain"/>
    <property type="match status" value="1"/>
</dbReference>
<feature type="domain" description="RmlD-like substrate binding" evidence="3">
    <location>
        <begin position="6"/>
        <end position="294"/>
    </location>
</feature>
<organism evidence="4 5">
    <name type="scientific">Candidatus Chisholmbacteria bacterium RIFCSPHIGHO2_01_FULL_52_32</name>
    <dbReference type="NCBI Taxonomy" id="1797591"/>
    <lineage>
        <taxon>Bacteria</taxon>
        <taxon>Candidatus Chisholmiibacteriota</taxon>
    </lineage>
</organism>
<dbReference type="GO" id="GO:0019305">
    <property type="term" value="P:dTDP-rhamnose biosynthetic process"/>
    <property type="evidence" value="ECO:0007669"/>
    <property type="project" value="UniProtKB-UniPathway"/>
</dbReference>
<dbReference type="PANTHER" id="PTHR10491:SF4">
    <property type="entry name" value="METHIONINE ADENOSYLTRANSFERASE 2 SUBUNIT BETA"/>
    <property type="match status" value="1"/>
</dbReference>
<evidence type="ECO:0000313" key="4">
    <source>
        <dbReference type="EMBL" id="OGY18580.1"/>
    </source>
</evidence>
<reference evidence="4 5" key="1">
    <citation type="journal article" date="2016" name="Nat. Commun.">
        <title>Thousands of microbial genomes shed light on interconnected biogeochemical processes in an aquifer system.</title>
        <authorList>
            <person name="Anantharaman K."/>
            <person name="Brown C.T."/>
            <person name="Hug L.A."/>
            <person name="Sharon I."/>
            <person name="Castelle C.J."/>
            <person name="Probst A.J."/>
            <person name="Thomas B.C."/>
            <person name="Singh A."/>
            <person name="Wilkins M.J."/>
            <person name="Karaoz U."/>
            <person name="Brodie E.L."/>
            <person name="Williams K.H."/>
            <person name="Hubbard S.S."/>
            <person name="Banfield J.F."/>
        </authorList>
    </citation>
    <scope>NUCLEOTIDE SEQUENCE [LARGE SCALE GENOMIC DNA]</scope>
</reference>
<dbReference type="InterPro" id="IPR036291">
    <property type="entry name" value="NAD(P)-bd_dom_sf"/>
</dbReference>
<dbReference type="Pfam" id="PF04321">
    <property type="entry name" value="RmlD_sub_bind"/>
    <property type="match status" value="1"/>
</dbReference>
<sequence length="296" mass="33298">MSKRPKIVSTGLSGLVGSRVEELLSTKFSFQNLDLTTGVDLADEASVKKAMGKASGEAVVHFAAYTNVDEAYRQMGDKNGACYKVNVLGTRHVAQYSAEQERYLIHISTDFVFDGKKRKPYTETDRPHPIEWYGQTKYWAEQEVQKAGGSFAILRIAFPFRTDYKLKPDLVRTILEKLKTGTLYPMFSDQIITPTFIDDIAIALGTIIQKRPRGIYHVVGSSAVSPYVLAKSIARAFSYNEQAVMKGSLTEYLRTAKRPYQKRLAMSNAKIKTELGITMRTIDQSLREVAKQMRQS</sequence>
<comment type="function">
    <text evidence="2">Catalyzes the reduction of dTDP-6-deoxy-L-lyxo-4-hexulose to yield dTDP-L-rhamnose.</text>
</comment>
<evidence type="ECO:0000256" key="1">
    <source>
        <dbReference type="ARBA" id="ARBA00010944"/>
    </source>
</evidence>
<dbReference type="SUPFAM" id="SSF51735">
    <property type="entry name" value="NAD(P)-binding Rossmann-fold domains"/>
    <property type="match status" value="1"/>
</dbReference>
<proteinExistence type="inferred from homology"/>
<dbReference type="CDD" id="cd05254">
    <property type="entry name" value="dTDP_HR_like_SDR_e"/>
    <property type="match status" value="1"/>
</dbReference>
<keyword evidence="2" id="KW-0521">NADP</keyword>
<evidence type="ECO:0000259" key="3">
    <source>
        <dbReference type="Pfam" id="PF04321"/>
    </source>
</evidence>
<comment type="caution">
    <text evidence="4">The sequence shown here is derived from an EMBL/GenBank/DDBJ whole genome shotgun (WGS) entry which is preliminary data.</text>
</comment>
<comment type="pathway">
    <text evidence="2">Carbohydrate biosynthesis; dTDP-L-rhamnose biosynthesis.</text>
</comment>
<keyword evidence="2" id="KW-0560">Oxidoreductase</keyword>
<accession>A0A1G1VT99</accession>
<dbReference type="PANTHER" id="PTHR10491">
    <property type="entry name" value="DTDP-4-DEHYDRORHAMNOSE REDUCTASE"/>
    <property type="match status" value="1"/>
</dbReference>
<comment type="similarity">
    <text evidence="1 2">Belongs to the dTDP-4-dehydrorhamnose reductase family.</text>
</comment>
<dbReference type="InterPro" id="IPR005913">
    <property type="entry name" value="dTDP_dehydrorham_reduct"/>
</dbReference>
<dbReference type="AlphaFoldDB" id="A0A1G1VT99"/>
<dbReference type="EMBL" id="MHCJ01000003">
    <property type="protein sequence ID" value="OGY18580.1"/>
    <property type="molecule type" value="Genomic_DNA"/>
</dbReference>
<gene>
    <name evidence="4" type="ORF">A2786_03720</name>
</gene>
<evidence type="ECO:0000313" key="5">
    <source>
        <dbReference type="Proteomes" id="UP000179233"/>
    </source>
</evidence>
<dbReference type="GO" id="GO:0008831">
    <property type="term" value="F:dTDP-4-dehydrorhamnose reductase activity"/>
    <property type="evidence" value="ECO:0007669"/>
    <property type="project" value="UniProtKB-EC"/>
</dbReference>
<protein>
    <recommendedName>
        <fullName evidence="2">dTDP-4-dehydrorhamnose reductase</fullName>
        <ecNumber evidence="2">1.1.1.133</ecNumber>
    </recommendedName>
</protein>
<dbReference type="InterPro" id="IPR029903">
    <property type="entry name" value="RmlD-like-bd"/>
</dbReference>
<dbReference type="Proteomes" id="UP000179233">
    <property type="component" value="Unassembled WGS sequence"/>
</dbReference>
<dbReference type="Gene3D" id="3.90.25.10">
    <property type="entry name" value="UDP-galactose 4-epimerase, domain 1"/>
    <property type="match status" value="1"/>
</dbReference>
<dbReference type="EC" id="1.1.1.133" evidence="2"/>
<evidence type="ECO:0000256" key="2">
    <source>
        <dbReference type="RuleBase" id="RU364082"/>
    </source>
</evidence>
<name>A0A1G1VT99_9BACT</name>
<dbReference type="UniPathway" id="UPA00124"/>